<dbReference type="Gene3D" id="3.40.50.300">
    <property type="entry name" value="P-loop containing nucleotide triphosphate hydrolases"/>
    <property type="match status" value="1"/>
</dbReference>
<dbReference type="GO" id="GO:0016887">
    <property type="term" value="F:ATP hydrolysis activity"/>
    <property type="evidence" value="ECO:0007669"/>
    <property type="project" value="InterPro"/>
</dbReference>
<dbReference type="PROSITE" id="PS00211">
    <property type="entry name" value="ABC_TRANSPORTER_1"/>
    <property type="match status" value="1"/>
</dbReference>
<comment type="caution">
    <text evidence="5">The sequence shown here is derived from an EMBL/GenBank/DDBJ whole genome shotgun (WGS) entry which is preliminary data.</text>
</comment>
<gene>
    <name evidence="5" type="ORF">SE17_41325</name>
</gene>
<protein>
    <submittedName>
        <fullName evidence="5">ABC transporter ATP-binding protein</fullName>
    </submittedName>
</protein>
<dbReference type="InterPro" id="IPR003593">
    <property type="entry name" value="AAA+_ATPase"/>
</dbReference>
<dbReference type="InterPro" id="IPR003439">
    <property type="entry name" value="ABC_transporter-like_ATP-bd"/>
</dbReference>
<evidence type="ECO:0000256" key="3">
    <source>
        <dbReference type="ARBA" id="ARBA00022840"/>
    </source>
</evidence>
<sequence length="226" mass="24680">LGPNGAGKTTTLRMLSTLLQPSAGRATINGYDLASQPDMVRRNLGAVLTGERSIYWKLTGRENLEYFAALYHLPPDVARRRVAELLERLGLANRANDAVEGYSSGMKQRIAIAKALLASPPVVLLDEPTVGLDPQSARNLRELILEIKGEGRTVLLTTHYMEEADLLCDRVGIIDLGKIIALDTPAALKRSIRQLDVMQLEVEAFDEALLPGLEALPGVQHCAARY</sequence>
<dbReference type="EMBL" id="LJCR01003194">
    <property type="protein sequence ID" value="KPV47830.1"/>
    <property type="molecule type" value="Genomic_DNA"/>
</dbReference>
<keyword evidence="2" id="KW-0547">Nucleotide-binding</keyword>
<dbReference type="InterPro" id="IPR017871">
    <property type="entry name" value="ABC_transporter-like_CS"/>
</dbReference>
<organism evidence="5 6">
    <name type="scientific">Kouleothrix aurantiaca</name>
    <dbReference type="NCBI Taxonomy" id="186479"/>
    <lineage>
        <taxon>Bacteria</taxon>
        <taxon>Bacillati</taxon>
        <taxon>Chloroflexota</taxon>
        <taxon>Chloroflexia</taxon>
        <taxon>Chloroflexales</taxon>
        <taxon>Roseiflexineae</taxon>
        <taxon>Roseiflexaceae</taxon>
        <taxon>Kouleothrix</taxon>
    </lineage>
</organism>
<feature type="non-terminal residue" evidence="5">
    <location>
        <position position="1"/>
    </location>
</feature>
<dbReference type="PATRIC" id="fig|186479.3.peg.6671"/>
<feature type="domain" description="ABC transporter" evidence="4">
    <location>
        <begin position="1"/>
        <end position="201"/>
    </location>
</feature>
<dbReference type="Proteomes" id="UP000050509">
    <property type="component" value="Unassembled WGS sequence"/>
</dbReference>
<dbReference type="PROSITE" id="PS50893">
    <property type="entry name" value="ABC_TRANSPORTER_2"/>
    <property type="match status" value="1"/>
</dbReference>
<evidence type="ECO:0000256" key="1">
    <source>
        <dbReference type="ARBA" id="ARBA00022448"/>
    </source>
</evidence>
<dbReference type="InterPro" id="IPR050763">
    <property type="entry name" value="ABC_transporter_ATP-binding"/>
</dbReference>
<evidence type="ECO:0000313" key="6">
    <source>
        <dbReference type="Proteomes" id="UP000050509"/>
    </source>
</evidence>
<feature type="non-terminal residue" evidence="5">
    <location>
        <position position="226"/>
    </location>
</feature>
<dbReference type="GO" id="GO:0005524">
    <property type="term" value="F:ATP binding"/>
    <property type="evidence" value="ECO:0007669"/>
    <property type="project" value="UniProtKB-KW"/>
</dbReference>
<dbReference type="PANTHER" id="PTHR42711:SF18">
    <property type="entry name" value="ABC TRANSPORTER, ATP-BINDING PROTEIN"/>
    <property type="match status" value="1"/>
</dbReference>
<keyword evidence="1" id="KW-0813">Transport</keyword>
<name>A0A0P9H1D7_9CHLR</name>
<dbReference type="PANTHER" id="PTHR42711">
    <property type="entry name" value="ABC TRANSPORTER ATP-BINDING PROTEIN"/>
    <property type="match status" value="1"/>
</dbReference>
<dbReference type="Pfam" id="PF00005">
    <property type="entry name" value="ABC_tran"/>
    <property type="match status" value="1"/>
</dbReference>
<keyword evidence="6" id="KW-1185">Reference proteome</keyword>
<keyword evidence="3 5" id="KW-0067">ATP-binding</keyword>
<accession>A0A0P9H1D7</accession>
<evidence type="ECO:0000259" key="4">
    <source>
        <dbReference type="PROSITE" id="PS50893"/>
    </source>
</evidence>
<evidence type="ECO:0000313" key="5">
    <source>
        <dbReference type="EMBL" id="KPV47830.1"/>
    </source>
</evidence>
<dbReference type="SMART" id="SM00382">
    <property type="entry name" value="AAA"/>
    <property type="match status" value="1"/>
</dbReference>
<dbReference type="SUPFAM" id="SSF52540">
    <property type="entry name" value="P-loop containing nucleoside triphosphate hydrolases"/>
    <property type="match status" value="1"/>
</dbReference>
<evidence type="ECO:0000256" key="2">
    <source>
        <dbReference type="ARBA" id="ARBA00022741"/>
    </source>
</evidence>
<dbReference type="InterPro" id="IPR027417">
    <property type="entry name" value="P-loop_NTPase"/>
</dbReference>
<dbReference type="AlphaFoldDB" id="A0A0P9H1D7"/>
<proteinExistence type="predicted"/>
<reference evidence="5 6" key="1">
    <citation type="submission" date="2015-09" db="EMBL/GenBank/DDBJ databases">
        <title>Draft genome sequence of Kouleothrix aurantiaca JCM 19913.</title>
        <authorList>
            <person name="Hemp J."/>
        </authorList>
    </citation>
    <scope>NUCLEOTIDE SEQUENCE [LARGE SCALE GENOMIC DNA]</scope>
    <source>
        <strain evidence="5 6">COM-B</strain>
    </source>
</reference>